<dbReference type="EMBL" id="KV006334">
    <property type="protein sequence ID" value="KZV33019.1"/>
    <property type="molecule type" value="Genomic_DNA"/>
</dbReference>
<dbReference type="PANTHER" id="PTHR46148:SF57">
    <property type="entry name" value="OS12G0499874 PROTEIN"/>
    <property type="match status" value="1"/>
</dbReference>
<gene>
    <name evidence="1" type="ORF">F511_03285</name>
</gene>
<reference evidence="1 2" key="1">
    <citation type="journal article" date="2015" name="Proc. Natl. Acad. Sci. U.S.A.">
        <title>The resurrection genome of Boea hygrometrica: A blueprint for survival of dehydration.</title>
        <authorList>
            <person name="Xiao L."/>
            <person name="Yang G."/>
            <person name="Zhang L."/>
            <person name="Yang X."/>
            <person name="Zhao S."/>
            <person name="Ji Z."/>
            <person name="Zhou Q."/>
            <person name="Hu M."/>
            <person name="Wang Y."/>
            <person name="Chen M."/>
            <person name="Xu Y."/>
            <person name="Jin H."/>
            <person name="Xiao X."/>
            <person name="Hu G."/>
            <person name="Bao F."/>
            <person name="Hu Y."/>
            <person name="Wan P."/>
            <person name="Li L."/>
            <person name="Deng X."/>
            <person name="Kuang T."/>
            <person name="Xiang C."/>
            <person name="Zhu J.K."/>
            <person name="Oliver M.J."/>
            <person name="He Y."/>
        </authorList>
    </citation>
    <scope>NUCLEOTIDE SEQUENCE [LARGE SCALE GENOMIC DNA]</scope>
    <source>
        <strain evidence="2">cv. XS01</strain>
    </source>
</reference>
<name>A0A2Z7BHW0_9LAMI</name>
<dbReference type="Proteomes" id="UP000250235">
    <property type="component" value="Unassembled WGS sequence"/>
</dbReference>
<sequence>MLRKYEPDPSHVLRPEEVELDSSLSYVEYPIQILNRKDKQLRNKTIPLVMVQWSRHGREEATWELEAKMRQEWPHLFETESVSQYSIYVDFPMYYQW</sequence>
<accession>A0A2Z7BHW0</accession>
<organism evidence="1 2">
    <name type="scientific">Dorcoceras hygrometricum</name>
    <dbReference type="NCBI Taxonomy" id="472368"/>
    <lineage>
        <taxon>Eukaryota</taxon>
        <taxon>Viridiplantae</taxon>
        <taxon>Streptophyta</taxon>
        <taxon>Embryophyta</taxon>
        <taxon>Tracheophyta</taxon>
        <taxon>Spermatophyta</taxon>
        <taxon>Magnoliopsida</taxon>
        <taxon>eudicotyledons</taxon>
        <taxon>Gunneridae</taxon>
        <taxon>Pentapetalae</taxon>
        <taxon>asterids</taxon>
        <taxon>lamiids</taxon>
        <taxon>Lamiales</taxon>
        <taxon>Gesneriaceae</taxon>
        <taxon>Didymocarpoideae</taxon>
        <taxon>Trichosporeae</taxon>
        <taxon>Loxocarpinae</taxon>
        <taxon>Dorcoceras</taxon>
    </lineage>
</organism>
<protein>
    <recommendedName>
        <fullName evidence="3">Chromo domain-containing protein</fullName>
    </recommendedName>
</protein>
<dbReference type="AlphaFoldDB" id="A0A2Z7BHW0"/>
<keyword evidence="2" id="KW-1185">Reference proteome</keyword>
<proteinExistence type="predicted"/>
<evidence type="ECO:0000313" key="1">
    <source>
        <dbReference type="EMBL" id="KZV33019.1"/>
    </source>
</evidence>
<evidence type="ECO:0008006" key="3">
    <source>
        <dbReference type="Google" id="ProtNLM"/>
    </source>
</evidence>
<dbReference type="OrthoDB" id="1909122at2759"/>
<evidence type="ECO:0000313" key="2">
    <source>
        <dbReference type="Proteomes" id="UP000250235"/>
    </source>
</evidence>
<dbReference type="PANTHER" id="PTHR46148">
    <property type="entry name" value="CHROMO DOMAIN-CONTAINING PROTEIN"/>
    <property type="match status" value="1"/>
</dbReference>